<gene>
    <name evidence="2" type="ORF">EDD38_7644</name>
</gene>
<organism evidence="2 3">
    <name type="scientific">Kitasatospora cineracea</name>
    <dbReference type="NCBI Taxonomy" id="88074"/>
    <lineage>
        <taxon>Bacteria</taxon>
        <taxon>Bacillati</taxon>
        <taxon>Actinomycetota</taxon>
        <taxon>Actinomycetes</taxon>
        <taxon>Kitasatosporales</taxon>
        <taxon>Streptomycetaceae</taxon>
        <taxon>Kitasatospora</taxon>
    </lineage>
</organism>
<evidence type="ECO:0000313" key="2">
    <source>
        <dbReference type="EMBL" id="RPE26583.1"/>
    </source>
</evidence>
<dbReference type="EMBL" id="RKQG01000006">
    <property type="protein sequence ID" value="RPE26583.1"/>
    <property type="molecule type" value="Genomic_DNA"/>
</dbReference>
<evidence type="ECO:0000313" key="3">
    <source>
        <dbReference type="Proteomes" id="UP000266906"/>
    </source>
</evidence>
<keyword evidence="3" id="KW-1185">Reference proteome</keyword>
<dbReference type="Proteomes" id="UP000266906">
    <property type="component" value="Unassembled WGS sequence"/>
</dbReference>
<dbReference type="AlphaFoldDB" id="A0A3N4QZ53"/>
<feature type="compositionally biased region" description="Basic and acidic residues" evidence="1">
    <location>
        <begin position="36"/>
        <end position="48"/>
    </location>
</feature>
<name>A0A3N4QZ53_9ACTN</name>
<reference evidence="2 3" key="1">
    <citation type="submission" date="2018-11" db="EMBL/GenBank/DDBJ databases">
        <title>Sequencing the genomes of 1000 actinobacteria strains.</title>
        <authorList>
            <person name="Klenk H.-P."/>
        </authorList>
    </citation>
    <scope>NUCLEOTIDE SEQUENCE [LARGE SCALE GENOMIC DNA]</scope>
    <source>
        <strain evidence="2 3">DSM 44781</strain>
    </source>
</reference>
<feature type="region of interest" description="Disordered" evidence="1">
    <location>
        <begin position="36"/>
        <end position="57"/>
    </location>
</feature>
<comment type="caution">
    <text evidence="2">The sequence shown here is derived from an EMBL/GenBank/DDBJ whole genome shotgun (WGS) entry which is preliminary data.</text>
</comment>
<protein>
    <submittedName>
        <fullName evidence="2">Uncharacterized protein</fullName>
    </submittedName>
</protein>
<accession>A0A3N4QZ53</accession>
<dbReference type="RefSeq" id="WP_123821757.1">
    <property type="nucleotide sequence ID" value="NZ_RKQG01000006.1"/>
</dbReference>
<proteinExistence type="predicted"/>
<sequence>MIRYESDATRDAADAIVDEILKARIKAEATKRFSARMDRMYPGPERKTPKGAPPVPPVDLGEAVAGVEVSVLLRALGCVVGFEGGHENGLAAEYVNESIARRYAPALMEERTAVIPAQELEEGAEVKPARK</sequence>
<evidence type="ECO:0000256" key="1">
    <source>
        <dbReference type="SAM" id="MobiDB-lite"/>
    </source>
</evidence>